<dbReference type="EMBL" id="LK052900">
    <property type="protein sequence ID" value="CDR44609.1"/>
    <property type="molecule type" value="Genomic_DNA"/>
</dbReference>
<evidence type="ECO:0000256" key="6">
    <source>
        <dbReference type="ARBA" id="ARBA00022496"/>
    </source>
</evidence>
<gene>
    <name evidence="13" type="ORF">CYFA0S_15e00540g</name>
</gene>
<protein>
    <recommendedName>
        <fullName evidence="3">ferroxidase</fullName>
        <ecNumber evidence="3">1.16.3.1</ecNumber>
    </recommendedName>
</protein>
<evidence type="ECO:0000313" key="13">
    <source>
        <dbReference type="EMBL" id="CDR44609.1"/>
    </source>
</evidence>
<dbReference type="GO" id="GO:0004322">
    <property type="term" value="F:ferroxidase activity"/>
    <property type="evidence" value="ECO:0007669"/>
    <property type="project" value="UniProtKB-EC"/>
</dbReference>
<dbReference type="GO" id="GO:0034986">
    <property type="term" value="F:iron chaperone activity"/>
    <property type="evidence" value="ECO:0007669"/>
    <property type="project" value="TreeGrafter"/>
</dbReference>
<dbReference type="InterPro" id="IPR020895">
    <property type="entry name" value="Frataxin_CS"/>
</dbReference>
<dbReference type="PhylomeDB" id="A0A061B3X1"/>
<dbReference type="SUPFAM" id="SSF55387">
    <property type="entry name" value="Frataxin/Nqo15-like"/>
    <property type="match status" value="1"/>
</dbReference>
<dbReference type="Pfam" id="PF01491">
    <property type="entry name" value="Frataxin_Cyay"/>
    <property type="match status" value="1"/>
</dbReference>
<evidence type="ECO:0000256" key="1">
    <source>
        <dbReference type="ARBA" id="ARBA00004173"/>
    </source>
</evidence>
<accession>A0A061B3X1</accession>
<dbReference type="PANTHER" id="PTHR16821:SF2">
    <property type="entry name" value="FRATAXIN, MITOCHONDRIAL"/>
    <property type="match status" value="1"/>
</dbReference>
<dbReference type="PROSITE" id="PS50810">
    <property type="entry name" value="FRATAXIN_2"/>
    <property type="match status" value="1"/>
</dbReference>
<dbReference type="GO" id="GO:0008199">
    <property type="term" value="F:ferric iron binding"/>
    <property type="evidence" value="ECO:0007669"/>
    <property type="project" value="InterPro"/>
</dbReference>
<comment type="subcellular location">
    <subcellularLocation>
        <location evidence="1">Mitochondrion</location>
    </subcellularLocation>
</comment>
<evidence type="ECO:0000256" key="3">
    <source>
        <dbReference type="ARBA" id="ARBA00013107"/>
    </source>
</evidence>
<keyword evidence="9" id="KW-0408">Iron</keyword>
<evidence type="ECO:0000256" key="2">
    <source>
        <dbReference type="ARBA" id="ARBA00008183"/>
    </source>
</evidence>
<evidence type="ECO:0000256" key="11">
    <source>
        <dbReference type="ARBA" id="ARBA00023128"/>
    </source>
</evidence>
<keyword evidence="10" id="KW-0406">Ion transport</keyword>
<dbReference type="VEuPathDB" id="FungiDB:BON22_3343"/>
<proteinExistence type="inferred from homology"/>
<name>A0A061B3X1_CYBFA</name>
<dbReference type="GO" id="GO:0005739">
    <property type="term" value="C:mitochondrion"/>
    <property type="evidence" value="ECO:0007669"/>
    <property type="project" value="UniProtKB-SubCell"/>
</dbReference>
<dbReference type="SMART" id="SM01219">
    <property type="entry name" value="Frataxin_Cyay"/>
    <property type="match status" value="1"/>
</dbReference>
<evidence type="ECO:0000256" key="12">
    <source>
        <dbReference type="ARBA" id="ARBA00047990"/>
    </source>
</evidence>
<sequence length="194" mass="21937">MCRDQKTRDDNERSYSLSSTCITSLIAMFRPAVLTVLRSARLVTQRAPLSRFPVALTTSRALRAYSITTSGEKAPLQVDSLSTREYHRISDEYMENLFEQLEYISEDFPEASVEVEYSQGVLQLDVPPLGSYVINKQPPNKQIWISSPVSGPDRFDPIDGNWISLRTKRSLGEVITEELRESPALHDDLILEGV</sequence>
<evidence type="ECO:0000256" key="10">
    <source>
        <dbReference type="ARBA" id="ARBA00023065"/>
    </source>
</evidence>
<dbReference type="InterPro" id="IPR002908">
    <property type="entry name" value="Frataxin/CyaY"/>
</dbReference>
<evidence type="ECO:0000256" key="7">
    <source>
        <dbReference type="ARBA" id="ARBA00022946"/>
    </source>
</evidence>
<dbReference type="InterPro" id="IPR036524">
    <property type="entry name" value="Frataxin/CyaY_sf"/>
</dbReference>
<dbReference type="NCBIfam" id="TIGR03421">
    <property type="entry name" value="FeS_CyaY"/>
    <property type="match status" value="1"/>
</dbReference>
<evidence type="ECO:0000256" key="9">
    <source>
        <dbReference type="ARBA" id="ARBA00023004"/>
    </source>
</evidence>
<dbReference type="GO" id="GO:0051537">
    <property type="term" value="F:2 iron, 2 sulfur cluster binding"/>
    <property type="evidence" value="ECO:0007669"/>
    <property type="project" value="TreeGrafter"/>
</dbReference>
<keyword evidence="5" id="KW-0813">Transport</keyword>
<comment type="similarity">
    <text evidence="2">Belongs to the frataxin family.</text>
</comment>
<dbReference type="GO" id="GO:0006826">
    <property type="term" value="P:iron ion transport"/>
    <property type="evidence" value="ECO:0007669"/>
    <property type="project" value="UniProtKB-KW"/>
</dbReference>
<dbReference type="GO" id="GO:0016226">
    <property type="term" value="P:iron-sulfur cluster assembly"/>
    <property type="evidence" value="ECO:0007669"/>
    <property type="project" value="InterPro"/>
</dbReference>
<dbReference type="GO" id="GO:0008198">
    <property type="term" value="F:ferrous iron binding"/>
    <property type="evidence" value="ECO:0007669"/>
    <property type="project" value="TreeGrafter"/>
</dbReference>
<evidence type="ECO:0000256" key="5">
    <source>
        <dbReference type="ARBA" id="ARBA00022448"/>
    </source>
</evidence>
<dbReference type="EC" id="1.16.3.1" evidence="3"/>
<dbReference type="OrthoDB" id="1897642at2759"/>
<dbReference type="PROSITE" id="PS01344">
    <property type="entry name" value="FRATAXIN_1"/>
    <property type="match status" value="1"/>
</dbReference>
<dbReference type="NCBIfam" id="TIGR03422">
    <property type="entry name" value="mito_frataxin"/>
    <property type="match status" value="1"/>
</dbReference>
<keyword evidence="11" id="KW-0496">Mitochondrion</keyword>
<organism evidence="13">
    <name type="scientific">Cyberlindnera fabianii</name>
    <name type="common">Yeast</name>
    <name type="synonym">Hansenula fabianii</name>
    <dbReference type="NCBI Taxonomy" id="36022"/>
    <lineage>
        <taxon>Eukaryota</taxon>
        <taxon>Fungi</taxon>
        <taxon>Dikarya</taxon>
        <taxon>Ascomycota</taxon>
        <taxon>Saccharomycotina</taxon>
        <taxon>Saccharomycetes</taxon>
        <taxon>Phaffomycetales</taxon>
        <taxon>Phaffomycetaceae</taxon>
        <taxon>Cyberlindnera</taxon>
    </lineage>
</organism>
<evidence type="ECO:0000256" key="4">
    <source>
        <dbReference type="ARBA" id="ARBA00022434"/>
    </source>
</evidence>
<dbReference type="Gene3D" id="3.30.920.10">
    <property type="entry name" value="Frataxin/CyaY"/>
    <property type="match status" value="1"/>
</dbReference>
<evidence type="ECO:0000256" key="8">
    <source>
        <dbReference type="ARBA" id="ARBA00023002"/>
    </source>
</evidence>
<dbReference type="PRINTS" id="PR00904">
    <property type="entry name" value="FRATAXIN"/>
</dbReference>
<dbReference type="GO" id="GO:0006879">
    <property type="term" value="P:intracellular iron ion homeostasis"/>
    <property type="evidence" value="ECO:0007669"/>
    <property type="project" value="UniProtKB-KW"/>
</dbReference>
<dbReference type="PANTHER" id="PTHR16821">
    <property type="entry name" value="FRATAXIN"/>
    <property type="match status" value="1"/>
</dbReference>
<dbReference type="InterPro" id="IPR017789">
    <property type="entry name" value="Frataxin"/>
</dbReference>
<keyword evidence="7" id="KW-0809">Transit peptide</keyword>
<reference evidence="13" key="1">
    <citation type="journal article" date="2014" name="Genome Announc.">
        <title>Genome sequence of the yeast Cyberlindnera fabianii (Hansenula fabianii).</title>
        <authorList>
            <person name="Freel K.C."/>
            <person name="Sarilar V."/>
            <person name="Neuveglise C."/>
            <person name="Devillers H."/>
            <person name="Friedrich A."/>
            <person name="Schacherer J."/>
        </authorList>
    </citation>
    <scope>NUCLEOTIDE SEQUENCE</scope>
    <source>
        <strain evidence="13">YJS4271</strain>
    </source>
</reference>
<keyword evidence="6" id="KW-0410">Iron transport</keyword>
<keyword evidence="4" id="KW-0409">Iron storage</keyword>
<comment type="catalytic activity">
    <reaction evidence="12">
        <text>4 Fe(2+) + O2 + 4 H(+) = 4 Fe(3+) + 2 H2O</text>
        <dbReference type="Rhea" id="RHEA:11148"/>
        <dbReference type="ChEBI" id="CHEBI:15377"/>
        <dbReference type="ChEBI" id="CHEBI:15378"/>
        <dbReference type="ChEBI" id="CHEBI:15379"/>
        <dbReference type="ChEBI" id="CHEBI:29033"/>
        <dbReference type="ChEBI" id="CHEBI:29034"/>
        <dbReference type="EC" id="1.16.3.1"/>
    </reaction>
</comment>
<dbReference type="AlphaFoldDB" id="A0A061B3X1"/>
<keyword evidence="8" id="KW-0560">Oxidoreductase</keyword>